<sequence>MIRDEFNTRKAEIDSYYEILRIIELESPNISAYNLNEGITTSLPINSEKICALRSTAYLLLYNLIESTVYNSIVSIFDSISDDHLKYFDVINEVQKYWLNQLYKHDDKKKKEAIIETIMNIAIQIQNDTISLVSNEISYGGSLDARTIQNTAQSMNIEIKYIHQMYNASTHGTALSNIKQKRNWLAHGEKSFTDVGRQCSTTELTDAKDRVYEYLDAFITSVEKYINDKKYKK</sequence>
<dbReference type="EMBL" id="FOLE01000009">
    <property type="protein sequence ID" value="SFC73421.1"/>
    <property type="molecule type" value="Genomic_DNA"/>
</dbReference>
<evidence type="ECO:0000259" key="1">
    <source>
        <dbReference type="Pfam" id="PF18737"/>
    </source>
</evidence>
<feature type="domain" description="MAE-28990/MAE-18760-like HEPN" evidence="1">
    <location>
        <begin position="2"/>
        <end position="231"/>
    </location>
</feature>
<name>A0A1I1LK65_9BACT</name>
<dbReference type="RefSeq" id="WP_091514345.1">
    <property type="nucleotide sequence ID" value="NZ_FOLE01000009.1"/>
</dbReference>
<reference evidence="2 3" key="1">
    <citation type="submission" date="2016-10" db="EMBL/GenBank/DDBJ databases">
        <authorList>
            <person name="de Groot N.N."/>
        </authorList>
    </citation>
    <scope>NUCLEOTIDE SEQUENCE [LARGE SCALE GENOMIC DNA]</scope>
    <source>
        <strain evidence="2 3">DSM 6793</strain>
    </source>
</reference>
<dbReference type="Proteomes" id="UP000199514">
    <property type="component" value="Unassembled WGS sequence"/>
</dbReference>
<organism evidence="2 3">
    <name type="scientific">Flexibacter flexilis DSM 6793</name>
    <dbReference type="NCBI Taxonomy" id="927664"/>
    <lineage>
        <taxon>Bacteria</taxon>
        <taxon>Pseudomonadati</taxon>
        <taxon>Bacteroidota</taxon>
        <taxon>Cytophagia</taxon>
        <taxon>Cytophagales</taxon>
        <taxon>Flexibacteraceae</taxon>
        <taxon>Flexibacter</taxon>
    </lineage>
</organism>
<dbReference type="OrthoDB" id="571721at2"/>
<evidence type="ECO:0000313" key="3">
    <source>
        <dbReference type="Proteomes" id="UP000199514"/>
    </source>
</evidence>
<protein>
    <recommendedName>
        <fullName evidence="1">MAE-28990/MAE-18760-like HEPN domain-containing protein</fullName>
    </recommendedName>
</protein>
<dbReference type="InterPro" id="IPR040788">
    <property type="entry name" value="HEPN_MAE_28990"/>
</dbReference>
<keyword evidence="3" id="KW-1185">Reference proteome</keyword>
<gene>
    <name evidence="2" type="ORF">SAMN05421780_1097</name>
</gene>
<evidence type="ECO:0000313" key="2">
    <source>
        <dbReference type="EMBL" id="SFC73421.1"/>
    </source>
</evidence>
<dbReference type="Pfam" id="PF18737">
    <property type="entry name" value="HEPN_MAE_28990"/>
    <property type="match status" value="1"/>
</dbReference>
<proteinExistence type="predicted"/>
<accession>A0A1I1LK65</accession>
<dbReference type="AlphaFoldDB" id="A0A1I1LK65"/>
<dbReference type="STRING" id="927664.SAMN05421780_1097"/>